<sequence>MSSSTGFIPTPGSAMVISPYAAKTHKPTPPYTSYTPYTSYGTLSSSNVSPAASTLASASASVPTSTLIRKTFQRSSAGFGSVGFGGS</sequence>
<keyword evidence="2" id="KW-1185">Reference proteome</keyword>
<dbReference type="Proteomes" id="UP000559256">
    <property type="component" value="Unassembled WGS sequence"/>
</dbReference>
<comment type="caution">
    <text evidence="1">The sequence shown here is derived from an EMBL/GenBank/DDBJ whole genome shotgun (WGS) entry which is preliminary data.</text>
</comment>
<evidence type="ECO:0000313" key="2">
    <source>
        <dbReference type="Proteomes" id="UP000559256"/>
    </source>
</evidence>
<proteinExistence type="predicted"/>
<protein>
    <submittedName>
        <fullName evidence="1">Uncharacterized protein</fullName>
    </submittedName>
</protein>
<gene>
    <name evidence="1" type="ORF">D9758_015286</name>
</gene>
<accession>A0A8H5CNI5</accession>
<dbReference type="AlphaFoldDB" id="A0A8H5CNI5"/>
<evidence type="ECO:0000313" key="1">
    <source>
        <dbReference type="EMBL" id="KAF5344718.1"/>
    </source>
</evidence>
<organism evidence="1 2">
    <name type="scientific">Tetrapyrgos nigripes</name>
    <dbReference type="NCBI Taxonomy" id="182062"/>
    <lineage>
        <taxon>Eukaryota</taxon>
        <taxon>Fungi</taxon>
        <taxon>Dikarya</taxon>
        <taxon>Basidiomycota</taxon>
        <taxon>Agaricomycotina</taxon>
        <taxon>Agaricomycetes</taxon>
        <taxon>Agaricomycetidae</taxon>
        <taxon>Agaricales</taxon>
        <taxon>Marasmiineae</taxon>
        <taxon>Marasmiaceae</taxon>
        <taxon>Tetrapyrgos</taxon>
    </lineage>
</organism>
<dbReference type="EMBL" id="JAACJM010000119">
    <property type="protein sequence ID" value="KAF5344718.1"/>
    <property type="molecule type" value="Genomic_DNA"/>
</dbReference>
<reference evidence="1 2" key="1">
    <citation type="journal article" date="2020" name="ISME J.">
        <title>Uncovering the hidden diversity of litter-decomposition mechanisms in mushroom-forming fungi.</title>
        <authorList>
            <person name="Floudas D."/>
            <person name="Bentzer J."/>
            <person name="Ahren D."/>
            <person name="Johansson T."/>
            <person name="Persson P."/>
            <person name="Tunlid A."/>
        </authorList>
    </citation>
    <scope>NUCLEOTIDE SEQUENCE [LARGE SCALE GENOMIC DNA]</scope>
    <source>
        <strain evidence="1 2">CBS 291.85</strain>
    </source>
</reference>
<name>A0A8H5CNI5_9AGAR</name>